<name>A0A7M1S1B5_9BACT</name>
<sequence>MEKEYLFGYSDAMEFPLDESIETVTKVESGNYIVSNIETPYAEVYAPEINFYINHSNDSLADKIKNVKTLYDIRLTAYEAAEDFDYTAPVGSKLIIVSDKKEEALVEKFESEGFTAIALHPSQIIDVNGHIGKLIVSGKKGNTKVKVETDQILWFDAPYFAIKQSGVYDPNDIGFEEACKRVKDNCGEFNYKNFIKYDSTICQYHERQTEICGKCAEVCPSVAIVKIDDKKHLGFSDIDCHGCGGCISVCPSGALDYTQMNRDSFSEIASFYADRIPLIIPRKMQLEKLDLALRENVLPFPIEGEKYLHEVHLLTLLQKSGNPIIFYTDFISKGTGDAIDLLNDIFKRKYNKQAIFICENREALLSAFKEAVSIPECKFNMVDEGMMKREIFTYRLAHLVGEDDLGVVKTKEHIHYGNLIINQDTCTLCLSCVGACNVKALTAHAEDNSLRFNPSMCTNCGYCEFVCPEKDCLEVVYDEMALDQNYFKRNIMATDTLFACVECGIEFATTKSIEKIAAMMLPVFGSDEAKKKSLYCCADCKPKVTMQAFMDLKNKRENV</sequence>
<dbReference type="InterPro" id="IPR017900">
    <property type="entry name" value="4Fe4S_Fe_S_CS"/>
</dbReference>
<dbReference type="InterPro" id="IPR050572">
    <property type="entry name" value="Fe-S_Ferredoxin"/>
</dbReference>
<keyword evidence="4" id="KW-0411">Iron-sulfur</keyword>
<keyword evidence="1" id="KW-0004">4Fe-4S</keyword>
<protein>
    <submittedName>
        <fullName evidence="6">4Fe-4S binding protein</fullName>
    </submittedName>
</protein>
<evidence type="ECO:0000256" key="1">
    <source>
        <dbReference type="ARBA" id="ARBA00022485"/>
    </source>
</evidence>
<gene>
    <name evidence="6" type="ORF">IMZ28_07355</name>
</gene>
<evidence type="ECO:0000256" key="4">
    <source>
        <dbReference type="ARBA" id="ARBA00023014"/>
    </source>
</evidence>
<feature type="domain" description="4Fe-4S ferredoxin-type" evidence="5">
    <location>
        <begin position="197"/>
        <end position="230"/>
    </location>
</feature>
<evidence type="ECO:0000256" key="3">
    <source>
        <dbReference type="ARBA" id="ARBA00023004"/>
    </source>
</evidence>
<accession>A0A7M1S1B5</accession>
<keyword evidence="3" id="KW-0408">Iron</keyword>
<reference evidence="6 7" key="1">
    <citation type="submission" date="2020-10" db="EMBL/GenBank/DDBJ databases">
        <title>The genome of sulfurovum sp.</title>
        <authorList>
            <person name="Xie S."/>
            <person name="Shao Z."/>
            <person name="Jiang L."/>
        </authorList>
    </citation>
    <scope>NUCLEOTIDE SEQUENCE [LARGE SCALE GENOMIC DNA]</scope>
    <source>
        <strain evidence="6 7">ST-419</strain>
    </source>
</reference>
<feature type="domain" description="4Fe-4S ferredoxin-type" evidence="5">
    <location>
        <begin position="417"/>
        <end position="446"/>
    </location>
</feature>
<feature type="domain" description="4Fe-4S ferredoxin-type" evidence="5">
    <location>
        <begin position="448"/>
        <end position="478"/>
    </location>
</feature>
<dbReference type="PROSITE" id="PS00198">
    <property type="entry name" value="4FE4S_FER_1"/>
    <property type="match status" value="2"/>
</dbReference>
<organism evidence="6 7">
    <name type="scientific">Sulfurovum indicum</name>
    <dbReference type="NCBI Taxonomy" id="2779528"/>
    <lineage>
        <taxon>Bacteria</taxon>
        <taxon>Pseudomonadati</taxon>
        <taxon>Campylobacterota</taxon>
        <taxon>Epsilonproteobacteria</taxon>
        <taxon>Campylobacterales</taxon>
        <taxon>Sulfurovaceae</taxon>
        <taxon>Sulfurovum</taxon>
    </lineage>
</organism>
<dbReference type="GO" id="GO:0051539">
    <property type="term" value="F:4 iron, 4 sulfur cluster binding"/>
    <property type="evidence" value="ECO:0007669"/>
    <property type="project" value="UniProtKB-KW"/>
</dbReference>
<keyword evidence="2" id="KW-0479">Metal-binding</keyword>
<evidence type="ECO:0000313" key="7">
    <source>
        <dbReference type="Proteomes" id="UP000595074"/>
    </source>
</evidence>
<keyword evidence="7" id="KW-1185">Reference proteome</keyword>
<dbReference type="EMBL" id="CP063164">
    <property type="protein sequence ID" value="QOR61265.1"/>
    <property type="molecule type" value="Genomic_DNA"/>
</dbReference>
<dbReference type="SUPFAM" id="SSF54862">
    <property type="entry name" value="4Fe-4S ferredoxins"/>
    <property type="match status" value="2"/>
</dbReference>
<evidence type="ECO:0000313" key="6">
    <source>
        <dbReference type="EMBL" id="QOR61265.1"/>
    </source>
</evidence>
<evidence type="ECO:0000259" key="5">
    <source>
        <dbReference type="PROSITE" id="PS51379"/>
    </source>
</evidence>
<dbReference type="InterPro" id="IPR017896">
    <property type="entry name" value="4Fe4S_Fe-S-bd"/>
</dbReference>
<dbReference type="RefSeq" id="WP_197547938.1">
    <property type="nucleotide sequence ID" value="NZ_CP063164.1"/>
</dbReference>
<evidence type="ECO:0000256" key="2">
    <source>
        <dbReference type="ARBA" id="ARBA00022723"/>
    </source>
</evidence>
<proteinExistence type="predicted"/>
<dbReference type="PROSITE" id="PS51379">
    <property type="entry name" value="4FE4S_FER_2"/>
    <property type="match status" value="4"/>
</dbReference>
<dbReference type="AlphaFoldDB" id="A0A7M1S1B5"/>
<dbReference type="Gene3D" id="3.30.70.20">
    <property type="match status" value="2"/>
</dbReference>
<dbReference type="KEGG" id="sinu:IMZ28_07355"/>
<dbReference type="PANTHER" id="PTHR43687">
    <property type="entry name" value="ADENYLYLSULFATE REDUCTASE, BETA SUBUNIT"/>
    <property type="match status" value="1"/>
</dbReference>
<dbReference type="Proteomes" id="UP000595074">
    <property type="component" value="Chromosome"/>
</dbReference>
<feature type="domain" description="4Fe-4S ferredoxin-type" evidence="5">
    <location>
        <begin position="231"/>
        <end position="260"/>
    </location>
</feature>
<dbReference type="Pfam" id="PF13187">
    <property type="entry name" value="Fer4_9"/>
    <property type="match status" value="1"/>
</dbReference>
<dbReference type="PANTHER" id="PTHR43687:SF4">
    <property type="entry name" value="BLR5484 PROTEIN"/>
    <property type="match status" value="1"/>
</dbReference>
<dbReference type="Pfam" id="PF13237">
    <property type="entry name" value="Fer4_10"/>
    <property type="match status" value="1"/>
</dbReference>
<dbReference type="GO" id="GO:0046872">
    <property type="term" value="F:metal ion binding"/>
    <property type="evidence" value="ECO:0007669"/>
    <property type="project" value="UniProtKB-KW"/>
</dbReference>